<dbReference type="EMBL" id="CP111028">
    <property type="protein sequence ID" value="WAR30416.1"/>
    <property type="molecule type" value="Genomic_DNA"/>
</dbReference>
<evidence type="ECO:0008006" key="3">
    <source>
        <dbReference type="Google" id="ProtNLM"/>
    </source>
</evidence>
<protein>
    <recommendedName>
        <fullName evidence="3">Tesmin/TSO1-like CXC domain-containing protein</fullName>
    </recommendedName>
</protein>
<evidence type="ECO:0000313" key="2">
    <source>
        <dbReference type="Proteomes" id="UP001164746"/>
    </source>
</evidence>
<name>A0ABY7GGX7_MYAAR</name>
<proteinExistence type="predicted"/>
<gene>
    <name evidence="1" type="ORF">MAR_032958</name>
</gene>
<organism evidence="1 2">
    <name type="scientific">Mya arenaria</name>
    <name type="common">Soft-shell clam</name>
    <dbReference type="NCBI Taxonomy" id="6604"/>
    <lineage>
        <taxon>Eukaryota</taxon>
        <taxon>Metazoa</taxon>
        <taxon>Spiralia</taxon>
        <taxon>Lophotrochozoa</taxon>
        <taxon>Mollusca</taxon>
        <taxon>Bivalvia</taxon>
        <taxon>Autobranchia</taxon>
        <taxon>Heteroconchia</taxon>
        <taxon>Euheterodonta</taxon>
        <taxon>Imparidentia</taxon>
        <taxon>Neoheterodontei</taxon>
        <taxon>Myida</taxon>
        <taxon>Myoidea</taxon>
        <taxon>Myidae</taxon>
        <taxon>Mya</taxon>
    </lineage>
</organism>
<keyword evidence="2" id="KW-1185">Reference proteome</keyword>
<sequence length="141" mass="16062">MGNAVLNPLDFGWIIVDGLMMPVRTSLPPAPENLLKIIRCNCIANCDSKKCTCRKHSLECSSGCCDCKDELTFFNKVGGHKPIYLSLYGSHNLISTFEMSKHTRFNYTDFMKKTAIATERDFEQVKVHIKSVQTDYWSDTR</sequence>
<reference evidence="1" key="1">
    <citation type="submission" date="2022-11" db="EMBL/GenBank/DDBJ databases">
        <title>Centuries of genome instability and evolution in soft-shell clam transmissible cancer (bioRxiv).</title>
        <authorList>
            <person name="Hart S.F.M."/>
            <person name="Yonemitsu M.A."/>
            <person name="Giersch R.M."/>
            <person name="Beal B.F."/>
            <person name="Arriagada G."/>
            <person name="Davis B.W."/>
            <person name="Ostrander E.A."/>
            <person name="Goff S.P."/>
            <person name="Metzger M.J."/>
        </authorList>
    </citation>
    <scope>NUCLEOTIDE SEQUENCE</scope>
    <source>
        <strain evidence="1">MELC-2E11</strain>
        <tissue evidence="1">Siphon/mantle</tissue>
    </source>
</reference>
<evidence type="ECO:0000313" key="1">
    <source>
        <dbReference type="EMBL" id="WAR30416.1"/>
    </source>
</evidence>
<dbReference type="Proteomes" id="UP001164746">
    <property type="component" value="Chromosome 17"/>
</dbReference>
<accession>A0ABY7GGX7</accession>